<dbReference type="InterPro" id="IPR019787">
    <property type="entry name" value="Znf_PHD-finger"/>
</dbReference>
<dbReference type="SUPFAM" id="SSF57903">
    <property type="entry name" value="FYVE/PHD zinc finger"/>
    <property type="match status" value="2"/>
</dbReference>
<evidence type="ECO:0000256" key="5">
    <source>
        <dbReference type="SAM" id="MobiDB-lite"/>
    </source>
</evidence>
<dbReference type="Pfam" id="PF00628">
    <property type="entry name" value="PHD"/>
    <property type="match status" value="1"/>
</dbReference>
<dbReference type="CDD" id="cd15535">
    <property type="entry name" value="PHD1_Rco1"/>
    <property type="match status" value="1"/>
</dbReference>
<name>G8BQR0_TETPH</name>
<protein>
    <recommendedName>
        <fullName evidence="6">PHD-type domain-containing protein</fullName>
    </recommendedName>
</protein>
<feature type="domain" description="PHD-type" evidence="6">
    <location>
        <begin position="265"/>
        <end position="314"/>
    </location>
</feature>
<reference evidence="7 8" key="1">
    <citation type="journal article" date="2011" name="Proc. Natl. Acad. Sci. U.S.A.">
        <title>Evolutionary erosion of yeast sex chromosomes by mating-type switching accidents.</title>
        <authorList>
            <person name="Gordon J.L."/>
            <person name="Armisen D."/>
            <person name="Proux-Wera E."/>
            <person name="Oheigeartaigh S.S."/>
            <person name="Byrne K.P."/>
            <person name="Wolfe K.H."/>
        </authorList>
    </citation>
    <scope>NUCLEOTIDE SEQUENCE [LARGE SCALE GENOMIC DNA]</scope>
    <source>
        <strain evidence="8">ATCC 24235 / CBS 4417 / NBRC 1672 / NRRL Y-8282 / UCD 70-5</strain>
    </source>
</reference>
<dbReference type="InterPro" id="IPR052819">
    <property type="entry name" value="Chromatin_regulatory_protein"/>
</dbReference>
<evidence type="ECO:0000256" key="3">
    <source>
        <dbReference type="ARBA" id="ARBA00022833"/>
    </source>
</evidence>
<feature type="compositionally biased region" description="Basic and acidic residues" evidence="5">
    <location>
        <begin position="76"/>
        <end position="93"/>
    </location>
</feature>
<keyword evidence="8" id="KW-1185">Reference proteome</keyword>
<accession>G8BQR0</accession>
<dbReference type="eggNOG" id="KOG4299">
    <property type="taxonomic scope" value="Eukaryota"/>
</dbReference>
<dbReference type="GO" id="GO:0060195">
    <property type="term" value="P:negative regulation of antisense RNA transcription"/>
    <property type="evidence" value="ECO:0007669"/>
    <property type="project" value="EnsemblFungi"/>
</dbReference>
<feature type="compositionally biased region" description="Polar residues" evidence="5">
    <location>
        <begin position="1"/>
        <end position="24"/>
    </location>
</feature>
<proteinExistence type="predicted"/>
<dbReference type="PANTHER" id="PTHR47636:SF1">
    <property type="entry name" value="TRANSCRIPTIONAL REGULATORY PROTEIN RCO1"/>
    <property type="match status" value="1"/>
</dbReference>
<dbReference type="PROSITE" id="PS01359">
    <property type="entry name" value="ZF_PHD_1"/>
    <property type="match status" value="1"/>
</dbReference>
<sequence>MSNLSNMQPQQLQTSSSVDLSSKESTSTQNSDSDRNTSDNNGSRRGRPKRTSSKNIDYDLKKRKIIPSDTNYFSARENKHNDSDTSKEDSEKKKIPDVKLIETDENGKIININDEEILSDIKNGATGLSLSQSPTEKIKKDSLWNYKKIVLPEEYKDFDVKNNKYLSMLETKKSDNLTSSSIIRPYHKPKDIHNLERSKSLYKYYEGNNFADFNQHATHQKNAHVIKKVKDTVLKESKSKLFGQSSISAVEDTNNDNGADAIDNDDFCSTCQQSGSFLCCDTCPRSFHFLCLNPPLDPDNLPEGDWSCPQCVFKAKNPTIAAYKKSEREFIAELPNKNKLFGKLLFNIQSQNSKQFQLPNTIKDTFENVKANARGQYQDEKEKTPLTERQIFGTPYGQSITKLDGYTPELHIDPESGEFLICYHCQKTKMGTWENYETESRLIMRCDYCQTPWHLNCLPDVPRASLKNLGNKWKCPLHMPELQNKIKHIETYRRLSRNQTYVEPIQSSGFRNNGDIEIELDEIIEPVKTTQFNENYNEASIPPVPIYREDAIKLDFLDKIQKAKSAEKFNFFKTQEILIDKLISASKEPKNTFKNTELQSNIDDISSLIYFKLGNSRFKKLWNFKELCNVASGELNQVKYSNEELQQLTFIKQILESKPKEEVLKFLNL</sequence>
<keyword evidence="1" id="KW-0479">Metal-binding</keyword>
<dbReference type="InterPro" id="IPR013083">
    <property type="entry name" value="Znf_RING/FYVE/PHD"/>
</dbReference>
<gene>
    <name evidence="7" type="primary">TPHA0C04220</name>
    <name evidence="7" type="ordered locus">TPHA_0C04220</name>
</gene>
<dbReference type="PROSITE" id="PS50016">
    <property type="entry name" value="ZF_PHD_2"/>
    <property type="match status" value="1"/>
</dbReference>
<evidence type="ECO:0000256" key="1">
    <source>
        <dbReference type="ARBA" id="ARBA00022723"/>
    </source>
</evidence>
<evidence type="ECO:0000256" key="2">
    <source>
        <dbReference type="ARBA" id="ARBA00022771"/>
    </source>
</evidence>
<dbReference type="HOGENOM" id="CLU_016350_0_0_1"/>
<dbReference type="GO" id="GO:0045944">
    <property type="term" value="P:positive regulation of transcription by RNA polymerase II"/>
    <property type="evidence" value="ECO:0007669"/>
    <property type="project" value="EnsemblFungi"/>
</dbReference>
<evidence type="ECO:0000256" key="4">
    <source>
        <dbReference type="PROSITE-ProRule" id="PRU00146"/>
    </source>
</evidence>
<dbReference type="OrthoDB" id="5876363at2759"/>
<keyword evidence="2 4" id="KW-0863">Zinc-finger</keyword>
<dbReference type="RefSeq" id="XP_003685006.1">
    <property type="nucleotide sequence ID" value="XM_003684958.1"/>
</dbReference>
<dbReference type="Proteomes" id="UP000005666">
    <property type="component" value="Chromosome 3"/>
</dbReference>
<dbReference type="EMBL" id="HE612858">
    <property type="protein sequence ID" value="CCE62572.1"/>
    <property type="molecule type" value="Genomic_DNA"/>
</dbReference>
<organism evidence="7 8">
    <name type="scientific">Tetrapisispora phaffii (strain ATCC 24235 / CBS 4417 / NBRC 1672 / NRRL Y-8282 / UCD 70-5)</name>
    <name type="common">Yeast</name>
    <name type="synonym">Fabospora phaffii</name>
    <dbReference type="NCBI Taxonomy" id="1071381"/>
    <lineage>
        <taxon>Eukaryota</taxon>
        <taxon>Fungi</taxon>
        <taxon>Dikarya</taxon>
        <taxon>Ascomycota</taxon>
        <taxon>Saccharomycotina</taxon>
        <taxon>Saccharomycetes</taxon>
        <taxon>Saccharomycetales</taxon>
        <taxon>Saccharomycetaceae</taxon>
        <taxon>Tetrapisispora</taxon>
    </lineage>
</organism>
<dbReference type="InterPro" id="IPR019786">
    <property type="entry name" value="Zinc_finger_PHD-type_CS"/>
</dbReference>
<dbReference type="STRING" id="1071381.G8BQR0"/>
<feature type="region of interest" description="Disordered" evidence="5">
    <location>
        <begin position="1"/>
        <end position="93"/>
    </location>
</feature>
<dbReference type="Gene3D" id="3.30.40.10">
    <property type="entry name" value="Zinc/RING finger domain, C3HC4 (zinc finger)"/>
    <property type="match status" value="2"/>
</dbReference>
<evidence type="ECO:0000313" key="8">
    <source>
        <dbReference type="Proteomes" id="UP000005666"/>
    </source>
</evidence>
<dbReference type="GO" id="GO:0030174">
    <property type="term" value="P:regulation of DNA-templated DNA replication initiation"/>
    <property type="evidence" value="ECO:0007669"/>
    <property type="project" value="EnsemblFungi"/>
</dbReference>
<dbReference type="InterPro" id="IPR011011">
    <property type="entry name" value="Znf_FYVE_PHD"/>
</dbReference>
<dbReference type="GO" id="GO:0032221">
    <property type="term" value="C:Rpd3S complex"/>
    <property type="evidence" value="ECO:0007669"/>
    <property type="project" value="EnsemblFungi"/>
</dbReference>
<dbReference type="PANTHER" id="PTHR47636">
    <property type="entry name" value="TRANSCRIPTIONAL REGULATORY PROTEIN RCO1"/>
    <property type="match status" value="1"/>
</dbReference>
<dbReference type="GO" id="GO:0006368">
    <property type="term" value="P:transcription elongation by RNA polymerase II"/>
    <property type="evidence" value="ECO:0007669"/>
    <property type="project" value="EnsemblFungi"/>
</dbReference>
<dbReference type="SMART" id="SM00249">
    <property type="entry name" value="PHD"/>
    <property type="match status" value="2"/>
</dbReference>
<dbReference type="InterPro" id="IPR001965">
    <property type="entry name" value="Znf_PHD"/>
</dbReference>
<evidence type="ECO:0000259" key="6">
    <source>
        <dbReference type="PROSITE" id="PS50016"/>
    </source>
</evidence>
<dbReference type="OMA" id="CCDPPIE"/>
<keyword evidence="3" id="KW-0862">Zinc</keyword>
<dbReference type="AlphaFoldDB" id="G8BQR0"/>
<evidence type="ECO:0000313" key="7">
    <source>
        <dbReference type="EMBL" id="CCE62572.1"/>
    </source>
</evidence>
<dbReference type="GeneID" id="11535232"/>
<dbReference type="KEGG" id="tpf:TPHA_0C04220"/>
<dbReference type="GO" id="GO:0008270">
    <property type="term" value="F:zinc ion binding"/>
    <property type="evidence" value="ECO:0007669"/>
    <property type="project" value="UniProtKB-KW"/>
</dbReference>